<sequence length="425" mass="48650">MLYLLMGSLFLLIVRPYEHFGILGDLHLERFYLITLLIVFAVSTRKKIRMDSVVVLYLMYFISLWICSLFGIDFYNSYSTIYSYTTESIVFILMLFSIYDERGYIKIIEAVMVITALYVLLSLREFLGGRFEYAMGMVRMKGFDNTYGQSNSFATTIVLSYPMLWLLLRTNFISKLVRYGLYSYIPISLLCLFETGSRGGFVQFVAFLGLLFLKSKRKFLYIVTTLVVFSVVWSFLPPEIHNRYYSLIDPSVAPSAKSAHEAAEGRIQGFKQGIAVWRQYPLLGVGPGNLIYTWSNTAKGLQAHNLVAQLLSDTGLLGTIPFVLLFSICYFRSNWIAAAGRKLVGEYSQYPDLTREARIVDFVSKAGVAIKQSIAVLFVAGLTGHNMLRYNWVYVVYLTAVGSWIMHRYINMKLEDDESRRLQHA</sequence>
<reference evidence="7 8" key="1">
    <citation type="submission" date="2015-09" db="EMBL/GenBank/DDBJ databases">
        <title>Genome of Desulfovibrio dechloracetivorans BerOc1, a mercury methylating strain isolated from highly hydrocarbons and metals contaminated coastal sediments.</title>
        <authorList>
            <person name="Goni Urriza M."/>
            <person name="Gassie C."/>
            <person name="Bouchez O."/>
            <person name="Klopp C."/>
            <person name="Ranchou-Peyruse A."/>
            <person name="Remy G."/>
        </authorList>
    </citation>
    <scope>NUCLEOTIDE SEQUENCE [LARGE SCALE GENOMIC DNA]</scope>
    <source>
        <strain evidence="7 8">BerOc1</strain>
    </source>
</reference>
<protein>
    <submittedName>
        <fullName evidence="7">O-Antigen ligase</fullName>
    </submittedName>
</protein>
<evidence type="ECO:0000313" key="8">
    <source>
        <dbReference type="Proteomes" id="UP000181901"/>
    </source>
</evidence>
<dbReference type="Proteomes" id="UP000181901">
    <property type="component" value="Unassembled WGS sequence"/>
</dbReference>
<keyword evidence="7" id="KW-0436">Ligase</keyword>
<comment type="caution">
    <text evidence="7">The sequence shown here is derived from an EMBL/GenBank/DDBJ whole genome shotgun (WGS) entry which is preliminary data.</text>
</comment>
<accession>A0A1J5N797</accession>
<dbReference type="Pfam" id="PF04932">
    <property type="entry name" value="Wzy_C"/>
    <property type="match status" value="1"/>
</dbReference>
<feature type="transmembrane region" description="Helical" evidence="5">
    <location>
        <begin position="81"/>
        <end position="100"/>
    </location>
</feature>
<proteinExistence type="predicted"/>
<feature type="transmembrane region" description="Helical" evidence="5">
    <location>
        <begin position="314"/>
        <end position="333"/>
    </location>
</feature>
<dbReference type="InterPro" id="IPR051533">
    <property type="entry name" value="WaaL-like"/>
</dbReference>
<dbReference type="AlphaFoldDB" id="A0A1J5N797"/>
<keyword evidence="8" id="KW-1185">Reference proteome</keyword>
<dbReference type="PANTHER" id="PTHR37422:SF13">
    <property type="entry name" value="LIPOPOLYSACCHARIDE BIOSYNTHESIS PROTEIN PA4999-RELATED"/>
    <property type="match status" value="1"/>
</dbReference>
<feature type="transmembrane region" description="Helical" evidence="5">
    <location>
        <begin position="54"/>
        <end position="75"/>
    </location>
</feature>
<keyword evidence="4 5" id="KW-0472">Membrane</keyword>
<gene>
    <name evidence="7" type="ORF">BerOc1_01099</name>
</gene>
<organism evidence="7 8">
    <name type="scientific">Pseudodesulfovibrio hydrargyri</name>
    <dbReference type="NCBI Taxonomy" id="2125990"/>
    <lineage>
        <taxon>Bacteria</taxon>
        <taxon>Pseudomonadati</taxon>
        <taxon>Thermodesulfobacteriota</taxon>
        <taxon>Desulfovibrionia</taxon>
        <taxon>Desulfovibrionales</taxon>
        <taxon>Desulfovibrionaceae</taxon>
    </lineage>
</organism>
<dbReference type="GO" id="GO:0016020">
    <property type="term" value="C:membrane"/>
    <property type="evidence" value="ECO:0007669"/>
    <property type="project" value="UniProtKB-SubCell"/>
</dbReference>
<dbReference type="EMBL" id="LKAQ01000004">
    <property type="protein sequence ID" value="OIQ49175.1"/>
    <property type="molecule type" value="Genomic_DNA"/>
</dbReference>
<dbReference type="GO" id="GO:0016874">
    <property type="term" value="F:ligase activity"/>
    <property type="evidence" value="ECO:0007669"/>
    <property type="project" value="UniProtKB-KW"/>
</dbReference>
<feature type="domain" description="O-antigen ligase-related" evidence="6">
    <location>
        <begin position="187"/>
        <end position="322"/>
    </location>
</feature>
<feature type="transmembrane region" description="Helical" evidence="5">
    <location>
        <begin position="219"/>
        <end position="236"/>
    </location>
</feature>
<feature type="transmembrane region" description="Helical" evidence="5">
    <location>
        <begin position="107"/>
        <end position="127"/>
    </location>
</feature>
<keyword evidence="3 5" id="KW-1133">Transmembrane helix</keyword>
<feature type="transmembrane region" description="Helical" evidence="5">
    <location>
        <begin position="147"/>
        <end position="168"/>
    </location>
</feature>
<comment type="subcellular location">
    <subcellularLocation>
        <location evidence="1">Membrane</location>
        <topology evidence="1">Multi-pass membrane protein</topology>
    </subcellularLocation>
</comment>
<evidence type="ECO:0000256" key="5">
    <source>
        <dbReference type="SAM" id="Phobius"/>
    </source>
</evidence>
<feature type="transmembrane region" description="Helical" evidence="5">
    <location>
        <begin position="392"/>
        <end position="410"/>
    </location>
</feature>
<name>A0A1J5N797_9BACT</name>
<dbReference type="PANTHER" id="PTHR37422">
    <property type="entry name" value="TEICHURONIC ACID BIOSYNTHESIS PROTEIN TUAE"/>
    <property type="match status" value="1"/>
</dbReference>
<evidence type="ECO:0000256" key="1">
    <source>
        <dbReference type="ARBA" id="ARBA00004141"/>
    </source>
</evidence>
<evidence type="ECO:0000313" key="7">
    <source>
        <dbReference type="EMBL" id="OIQ49175.1"/>
    </source>
</evidence>
<evidence type="ECO:0000259" key="6">
    <source>
        <dbReference type="Pfam" id="PF04932"/>
    </source>
</evidence>
<dbReference type="InterPro" id="IPR007016">
    <property type="entry name" value="O-antigen_ligase-rel_domated"/>
</dbReference>
<dbReference type="OrthoDB" id="248421at2"/>
<evidence type="ECO:0000256" key="4">
    <source>
        <dbReference type="ARBA" id="ARBA00023136"/>
    </source>
</evidence>
<keyword evidence="2 5" id="KW-0812">Transmembrane</keyword>
<evidence type="ECO:0000256" key="2">
    <source>
        <dbReference type="ARBA" id="ARBA00022692"/>
    </source>
</evidence>
<dbReference type="RefSeq" id="WP_071544723.1">
    <property type="nucleotide sequence ID" value="NZ_LKAQ01000004.1"/>
</dbReference>
<feature type="transmembrane region" description="Helical" evidence="5">
    <location>
        <begin position="26"/>
        <end position="42"/>
    </location>
</feature>
<evidence type="ECO:0000256" key="3">
    <source>
        <dbReference type="ARBA" id="ARBA00022989"/>
    </source>
</evidence>